<evidence type="ECO:0000313" key="2">
    <source>
        <dbReference type="EMBL" id="MBK1882994.1"/>
    </source>
</evidence>
<proteinExistence type="predicted"/>
<dbReference type="AlphaFoldDB" id="A0A934VWY1"/>
<keyword evidence="1" id="KW-1133">Transmembrane helix</keyword>
<evidence type="ECO:0000256" key="1">
    <source>
        <dbReference type="SAM" id="Phobius"/>
    </source>
</evidence>
<keyword evidence="1" id="KW-0812">Transmembrane</keyword>
<dbReference type="Proteomes" id="UP000603141">
    <property type="component" value="Unassembled WGS sequence"/>
</dbReference>
<gene>
    <name evidence="2" type="ORF">JIN85_11245</name>
</gene>
<comment type="caution">
    <text evidence="2">The sequence shown here is derived from an EMBL/GenBank/DDBJ whole genome shotgun (WGS) entry which is preliminary data.</text>
</comment>
<reference evidence="2" key="1">
    <citation type="submission" date="2021-01" db="EMBL/GenBank/DDBJ databases">
        <title>Modified the classification status of verrucomicrobia.</title>
        <authorList>
            <person name="Feng X."/>
        </authorList>
    </citation>
    <scope>NUCLEOTIDE SEQUENCE</scope>
    <source>
        <strain evidence="2">KCTC 22041</strain>
    </source>
</reference>
<organism evidence="2 3">
    <name type="scientific">Luteolibacter pohnpeiensis</name>
    <dbReference type="NCBI Taxonomy" id="454153"/>
    <lineage>
        <taxon>Bacteria</taxon>
        <taxon>Pseudomonadati</taxon>
        <taxon>Verrucomicrobiota</taxon>
        <taxon>Verrucomicrobiia</taxon>
        <taxon>Verrucomicrobiales</taxon>
        <taxon>Verrucomicrobiaceae</taxon>
        <taxon>Luteolibacter</taxon>
    </lineage>
</organism>
<sequence>MSEQQDIEQLIRISAQARSLIGDEVQSLRERLDVPSRMRNAVAKNPTAWLGGSLVTGFLTTAIFRRKAKRSKHHKEPLIEEPAKKGLLGILITLLFTAGRPLLKMWLTGHFKQFLATKIETYSAPYPRSKNLRTNTPTQ</sequence>
<protein>
    <recommendedName>
        <fullName evidence="4">DUF3618 domain-containing protein</fullName>
    </recommendedName>
</protein>
<dbReference type="EMBL" id="JAENIJ010000016">
    <property type="protein sequence ID" value="MBK1882994.1"/>
    <property type="molecule type" value="Genomic_DNA"/>
</dbReference>
<dbReference type="RefSeq" id="WP_200270676.1">
    <property type="nucleotide sequence ID" value="NZ_JAENIJ010000016.1"/>
</dbReference>
<feature type="transmembrane region" description="Helical" evidence="1">
    <location>
        <begin position="47"/>
        <end position="65"/>
    </location>
</feature>
<evidence type="ECO:0000313" key="3">
    <source>
        <dbReference type="Proteomes" id="UP000603141"/>
    </source>
</evidence>
<name>A0A934VWY1_9BACT</name>
<keyword evidence="3" id="KW-1185">Reference proteome</keyword>
<accession>A0A934VWY1</accession>
<keyword evidence="1" id="KW-0472">Membrane</keyword>
<evidence type="ECO:0008006" key="4">
    <source>
        <dbReference type="Google" id="ProtNLM"/>
    </source>
</evidence>